<sequence>MLQRFLSGFSFQGLDHNLLLLEKQDYIVQEAVFRNCPNQNNSHDCGLFAVAIIWHLLDGKEVHSSVFIQDDIGALREALYRGLSSNAEWATDEDGEISPADTARAEIPRHLQIPYGYRRESLDGLCMAGRREIASQVWFWNSNISESAKKMFNDARYGNWLDAIDGILIKMSLRITKSQLEYEGKDGVVGTILGLATKRWEKSVGCRVYASGNDGFRPKKPNFLFRH</sequence>
<accession>A0A9K3LAP2</accession>
<proteinExistence type="predicted"/>
<gene>
    <name evidence="1" type="ORF">IV203_014817</name>
</gene>
<organism evidence="1 2">
    <name type="scientific">Nitzschia inconspicua</name>
    <dbReference type="NCBI Taxonomy" id="303405"/>
    <lineage>
        <taxon>Eukaryota</taxon>
        <taxon>Sar</taxon>
        <taxon>Stramenopiles</taxon>
        <taxon>Ochrophyta</taxon>
        <taxon>Bacillariophyta</taxon>
        <taxon>Bacillariophyceae</taxon>
        <taxon>Bacillariophycidae</taxon>
        <taxon>Bacillariales</taxon>
        <taxon>Bacillariaceae</taxon>
        <taxon>Nitzschia</taxon>
    </lineage>
</organism>
<protein>
    <submittedName>
        <fullName evidence="1">Uncharacterized protein</fullName>
    </submittedName>
</protein>
<dbReference type="OrthoDB" id="5065855at2759"/>
<reference evidence="1" key="2">
    <citation type="submission" date="2021-04" db="EMBL/GenBank/DDBJ databases">
        <authorList>
            <person name="Podell S."/>
        </authorList>
    </citation>
    <scope>NUCLEOTIDE SEQUENCE</scope>
    <source>
        <strain evidence="1">Hildebrandi</strain>
    </source>
</reference>
<keyword evidence="2" id="KW-1185">Reference proteome</keyword>
<evidence type="ECO:0000313" key="1">
    <source>
        <dbReference type="EMBL" id="KAG7358230.1"/>
    </source>
</evidence>
<reference evidence="1" key="1">
    <citation type="journal article" date="2021" name="Sci. Rep.">
        <title>Diploid genomic architecture of Nitzschia inconspicua, an elite biomass production diatom.</title>
        <authorList>
            <person name="Oliver A."/>
            <person name="Podell S."/>
            <person name="Pinowska A."/>
            <person name="Traller J.C."/>
            <person name="Smith S.R."/>
            <person name="McClure R."/>
            <person name="Beliaev A."/>
            <person name="Bohutskyi P."/>
            <person name="Hill E.A."/>
            <person name="Rabines A."/>
            <person name="Zheng H."/>
            <person name="Allen L.Z."/>
            <person name="Kuo A."/>
            <person name="Grigoriev I.V."/>
            <person name="Allen A.E."/>
            <person name="Hazlebeck D."/>
            <person name="Allen E.E."/>
        </authorList>
    </citation>
    <scope>NUCLEOTIDE SEQUENCE</scope>
    <source>
        <strain evidence="1">Hildebrandi</strain>
    </source>
</reference>
<evidence type="ECO:0000313" key="2">
    <source>
        <dbReference type="Proteomes" id="UP000693970"/>
    </source>
</evidence>
<name>A0A9K3LAP2_9STRA</name>
<dbReference type="EMBL" id="JAGRRH010000014">
    <property type="protein sequence ID" value="KAG7358230.1"/>
    <property type="molecule type" value="Genomic_DNA"/>
</dbReference>
<dbReference type="AlphaFoldDB" id="A0A9K3LAP2"/>
<dbReference type="Proteomes" id="UP000693970">
    <property type="component" value="Unassembled WGS sequence"/>
</dbReference>
<comment type="caution">
    <text evidence="1">The sequence shown here is derived from an EMBL/GenBank/DDBJ whole genome shotgun (WGS) entry which is preliminary data.</text>
</comment>